<sequence length="488" mass="54168">MATSSFKTYTILLLVLAALLSTSVYSTMAAPHLSKRHQPDGYRSPEGMGEKASERIWKPRCSATIAWEQTQGISVKDKTSKYTGPRGDWSQGYGYITRDGFCPCGASLATHEDRTCPGATKNPRAADERLLESLSATIVAQSQVSDRTVTDGWFTEEFGLRQETLSMFFDTLAFSSLQAYTQKSPTDFSSTELVKAVTLPLPIAAPDDILVSSLVAGDDHPTTCPSVLCDDGDSSEEDPLINRALERRRGQQKVVDKVSLAHASADNRTTTIALPDLGSAVDPLQDPRRITLRIPRLSKRELTANPPQIKPVLLDTTMISTMLKGIFFVALLPALMLQVDAWSVVTIDKDTVELRRENGYHWKGGLRKVGIDEKGCYDGDNFCVAWHSTSDCVHDAYRDYTLYVDGRKADFRCYITQDAIKESSRKCTGDKLRIEMISMETEGFDWRVEKERELEGTGEIAVVRKVVRAQPDFLALTYMSTVATVFNL</sequence>
<dbReference type="EMBL" id="KV442110">
    <property type="protein sequence ID" value="OAQ23717.1"/>
    <property type="molecule type" value="Genomic_DNA"/>
</dbReference>
<feature type="chain" id="PRO_5008275863" evidence="1">
    <location>
        <begin position="30"/>
        <end position="488"/>
    </location>
</feature>
<name>A0A197JEY0_9FUNG</name>
<organism evidence="2 3">
    <name type="scientific">Linnemannia elongata AG-77</name>
    <dbReference type="NCBI Taxonomy" id="1314771"/>
    <lineage>
        <taxon>Eukaryota</taxon>
        <taxon>Fungi</taxon>
        <taxon>Fungi incertae sedis</taxon>
        <taxon>Mucoromycota</taxon>
        <taxon>Mortierellomycotina</taxon>
        <taxon>Mortierellomycetes</taxon>
        <taxon>Mortierellales</taxon>
        <taxon>Mortierellaceae</taxon>
        <taxon>Linnemannia</taxon>
    </lineage>
</organism>
<evidence type="ECO:0000256" key="1">
    <source>
        <dbReference type="SAM" id="SignalP"/>
    </source>
</evidence>
<proteinExistence type="predicted"/>
<keyword evidence="1" id="KW-0732">Signal</keyword>
<evidence type="ECO:0000313" key="3">
    <source>
        <dbReference type="Proteomes" id="UP000078512"/>
    </source>
</evidence>
<reference evidence="2 3" key="1">
    <citation type="submission" date="2016-05" db="EMBL/GenBank/DDBJ databases">
        <title>Genome sequencing reveals origins of a unique bacterial endosymbiosis in the earliest lineages of terrestrial Fungi.</title>
        <authorList>
            <consortium name="DOE Joint Genome Institute"/>
            <person name="Uehling J."/>
            <person name="Gryganskyi A."/>
            <person name="Hameed K."/>
            <person name="Tschaplinski T."/>
            <person name="Misztal P."/>
            <person name="Wu S."/>
            <person name="Desiro A."/>
            <person name="Vande Pol N."/>
            <person name="Du Z.-Y."/>
            <person name="Zienkiewicz A."/>
            <person name="Zienkiewicz K."/>
            <person name="Morin E."/>
            <person name="Tisserant E."/>
            <person name="Splivallo R."/>
            <person name="Hainaut M."/>
            <person name="Henrissat B."/>
            <person name="Ohm R."/>
            <person name="Kuo A."/>
            <person name="Yan J."/>
            <person name="Lipzen A."/>
            <person name="Nolan M."/>
            <person name="Labutti K."/>
            <person name="Barry K."/>
            <person name="Goldstein A."/>
            <person name="Labbe J."/>
            <person name="Schadt C."/>
            <person name="Tuskan G."/>
            <person name="Grigoriev I."/>
            <person name="Martin F."/>
            <person name="Vilgalys R."/>
            <person name="Bonito G."/>
        </authorList>
    </citation>
    <scope>NUCLEOTIDE SEQUENCE [LARGE SCALE GENOMIC DNA]</scope>
    <source>
        <strain evidence="2 3">AG-77</strain>
    </source>
</reference>
<gene>
    <name evidence="2" type="ORF">K457DRAFT_24765</name>
</gene>
<dbReference type="AlphaFoldDB" id="A0A197JEY0"/>
<dbReference type="OrthoDB" id="2386076at2759"/>
<protein>
    <submittedName>
        <fullName evidence="2">Uncharacterized protein</fullName>
    </submittedName>
</protein>
<evidence type="ECO:0000313" key="2">
    <source>
        <dbReference type="EMBL" id="OAQ23717.1"/>
    </source>
</evidence>
<feature type="signal peptide" evidence="1">
    <location>
        <begin position="1"/>
        <end position="29"/>
    </location>
</feature>
<dbReference type="Proteomes" id="UP000078512">
    <property type="component" value="Unassembled WGS sequence"/>
</dbReference>
<keyword evidence="3" id="KW-1185">Reference proteome</keyword>
<accession>A0A197JEY0</accession>